<feature type="compositionally biased region" description="Acidic residues" evidence="1">
    <location>
        <begin position="277"/>
        <end position="336"/>
    </location>
</feature>
<sequence>MKRRGPGKTVLSTKKKARKASTPSAVKKLIRLVERLQQGIKDRDAEIAERPTKDDYDRIEAHAAYVREKLQKRDAQIVRLRAKTKNFNRVKKRMQQLELQVFLHNSWMDEYQEECSTQLKSLAKPTDNFGLFRKRFQRYQSMSEKFSKAADAVIDDFDFDTSEGLFESLHEAIFAINSSEYLVESIICELWDSEHELNARIAKIDGFVERLQQEFEVYYANVDDPETFRSQFPEKVQTRLTTIKRLNDEFKCGGDKVPDDADKAEDFVEGTDSDKAEDFDDGTDSDEIDYDEDSYYEHEYEDDDGEDEDSDDGEAEGSDDDDSDDGEAEDSDDDDE</sequence>
<evidence type="ECO:0000256" key="1">
    <source>
        <dbReference type="SAM" id="MobiDB-lite"/>
    </source>
</evidence>
<reference evidence="3" key="2">
    <citation type="submission" date="2020-10" db="UniProtKB">
        <authorList>
            <consortium name="WormBaseParasite"/>
        </authorList>
    </citation>
    <scope>IDENTIFICATION</scope>
</reference>
<reference evidence="2" key="1">
    <citation type="journal article" date="2013" name="Genetics">
        <title>The draft genome and transcriptome of Panagrellus redivivus are shaped by the harsh demands of a free-living lifestyle.</title>
        <authorList>
            <person name="Srinivasan J."/>
            <person name="Dillman A.R."/>
            <person name="Macchietto M.G."/>
            <person name="Heikkinen L."/>
            <person name="Lakso M."/>
            <person name="Fracchia K.M."/>
            <person name="Antoshechkin I."/>
            <person name="Mortazavi A."/>
            <person name="Wong G."/>
            <person name="Sternberg P.W."/>
        </authorList>
    </citation>
    <scope>NUCLEOTIDE SEQUENCE [LARGE SCALE GENOMIC DNA]</scope>
    <source>
        <strain evidence="2">MT8872</strain>
    </source>
</reference>
<organism evidence="2 3">
    <name type="scientific">Panagrellus redivivus</name>
    <name type="common">Microworm</name>
    <dbReference type="NCBI Taxonomy" id="6233"/>
    <lineage>
        <taxon>Eukaryota</taxon>
        <taxon>Metazoa</taxon>
        <taxon>Ecdysozoa</taxon>
        <taxon>Nematoda</taxon>
        <taxon>Chromadorea</taxon>
        <taxon>Rhabditida</taxon>
        <taxon>Tylenchina</taxon>
        <taxon>Panagrolaimomorpha</taxon>
        <taxon>Panagrolaimoidea</taxon>
        <taxon>Panagrolaimidae</taxon>
        <taxon>Panagrellus</taxon>
    </lineage>
</organism>
<dbReference type="AlphaFoldDB" id="A0A7E4UZS4"/>
<feature type="region of interest" description="Disordered" evidence="1">
    <location>
        <begin position="1"/>
        <end position="24"/>
    </location>
</feature>
<accession>A0A7E4UZS4</accession>
<evidence type="ECO:0000313" key="2">
    <source>
        <dbReference type="Proteomes" id="UP000492821"/>
    </source>
</evidence>
<feature type="compositionally biased region" description="Basic and acidic residues" evidence="1">
    <location>
        <begin position="254"/>
        <end position="276"/>
    </location>
</feature>
<dbReference type="Proteomes" id="UP000492821">
    <property type="component" value="Unassembled WGS sequence"/>
</dbReference>
<keyword evidence="2" id="KW-1185">Reference proteome</keyword>
<dbReference type="WBParaSite" id="Pan_g14548.t1">
    <property type="protein sequence ID" value="Pan_g14548.t1"/>
    <property type="gene ID" value="Pan_g14548"/>
</dbReference>
<evidence type="ECO:0000313" key="3">
    <source>
        <dbReference type="WBParaSite" id="Pan_g14548.t1"/>
    </source>
</evidence>
<protein>
    <submittedName>
        <fullName evidence="3">rRNA-processing protein EFG1</fullName>
    </submittedName>
</protein>
<proteinExistence type="predicted"/>
<name>A0A7E4UZS4_PANRE</name>
<feature type="region of interest" description="Disordered" evidence="1">
    <location>
        <begin position="254"/>
        <end position="336"/>
    </location>
</feature>